<dbReference type="EMBL" id="JAMYWD010000004">
    <property type="protein sequence ID" value="KAJ4972443.1"/>
    <property type="molecule type" value="Genomic_DNA"/>
</dbReference>
<protein>
    <submittedName>
        <fullName evidence="2">Uncharacterized protein</fullName>
    </submittedName>
</protein>
<keyword evidence="1" id="KW-1133">Transmembrane helix</keyword>
<keyword evidence="1" id="KW-0812">Transmembrane</keyword>
<name>A0A9Q0KKR9_9MAGN</name>
<sequence>MAESEREREIISAEHGTVKIKSSSTLVHCHSQIAMDKEEVELPMNAKYELELIHRAIQQLIEEKRAHRSNASVDCFLEDDDQLLLSRLLSQLDLSMENTAIGPPKPASEMDVLSAVTEEEVKDKNVSGSECENREMGPEAILRELRKVKRQNSITHWLLSIMIFLTATWHLSEVSFIMIVKNKLSNPFRIVGSAVKGMLAIRGKMRLMTQKTSSRWKPLQSPVSKSSLPHVGLPALGLNGDDV</sequence>
<dbReference type="OrthoDB" id="782808at2759"/>
<evidence type="ECO:0000313" key="2">
    <source>
        <dbReference type="EMBL" id="KAJ4972443.1"/>
    </source>
</evidence>
<proteinExistence type="predicted"/>
<keyword evidence="3" id="KW-1185">Reference proteome</keyword>
<dbReference type="Proteomes" id="UP001141806">
    <property type="component" value="Unassembled WGS sequence"/>
</dbReference>
<evidence type="ECO:0000256" key="1">
    <source>
        <dbReference type="SAM" id="Phobius"/>
    </source>
</evidence>
<accession>A0A9Q0KKR9</accession>
<reference evidence="2" key="1">
    <citation type="journal article" date="2023" name="Plant J.">
        <title>The genome of the king protea, Protea cynaroides.</title>
        <authorList>
            <person name="Chang J."/>
            <person name="Duong T.A."/>
            <person name="Schoeman C."/>
            <person name="Ma X."/>
            <person name="Roodt D."/>
            <person name="Barker N."/>
            <person name="Li Z."/>
            <person name="Van de Peer Y."/>
            <person name="Mizrachi E."/>
        </authorList>
    </citation>
    <scope>NUCLEOTIDE SEQUENCE</scope>
    <source>
        <tissue evidence="2">Young leaves</tissue>
    </source>
</reference>
<organism evidence="2 3">
    <name type="scientific">Protea cynaroides</name>
    <dbReference type="NCBI Taxonomy" id="273540"/>
    <lineage>
        <taxon>Eukaryota</taxon>
        <taxon>Viridiplantae</taxon>
        <taxon>Streptophyta</taxon>
        <taxon>Embryophyta</taxon>
        <taxon>Tracheophyta</taxon>
        <taxon>Spermatophyta</taxon>
        <taxon>Magnoliopsida</taxon>
        <taxon>Proteales</taxon>
        <taxon>Proteaceae</taxon>
        <taxon>Protea</taxon>
    </lineage>
</organism>
<dbReference type="PANTHER" id="PTHR35280">
    <property type="entry name" value="F17L21.9"/>
    <property type="match status" value="1"/>
</dbReference>
<feature type="transmembrane region" description="Helical" evidence="1">
    <location>
        <begin position="154"/>
        <end position="172"/>
    </location>
</feature>
<gene>
    <name evidence="2" type="ORF">NE237_005617</name>
</gene>
<dbReference type="AlphaFoldDB" id="A0A9Q0KKR9"/>
<comment type="caution">
    <text evidence="2">The sequence shown here is derived from an EMBL/GenBank/DDBJ whole genome shotgun (WGS) entry which is preliminary data.</text>
</comment>
<evidence type="ECO:0000313" key="3">
    <source>
        <dbReference type="Proteomes" id="UP001141806"/>
    </source>
</evidence>
<keyword evidence="1" id="KW-0472">Membrane</keyword>
<dbReference type="PANTHER" id="PTHR35280:SF1">
    <property type="entry name" value="F17L21.9"/>
    <property type="match status" value="1"/>
</dbReference>